<dbReference type="PANTHER" id="PTHR21310">
    <property type="entry name" value="AMINOGLYCOSIDE PHOSPHOTRANSFERASE-RELATED-RELATED"/>
    <property type="match status" value="1"/>
</dbReference>
<feature type="region of interest" description="Disordered" evidence="1">
    <location>
        <begin position="329"/>
        <end position="359"/>
    </location>
</feature>
<feature type="domain" description="Aminoglycoside phosphotransferase" evidence="2">
    <location>
        <begin position="49"/>
        <end position="310"/>
    </location>
</feature>
<dbReference type="Gene3D" id="3.90.1200.10">
    <property type="match status" value="1"/>
</dbReference>
<name>A0AAD9M4V0_9PEZI</name>
<sequence length="445" mass="51090">MSKPPRDGLAWEDGGFELEPRWTREPSVTAIEKVCRGQLNIQDADSCEVSFYAAGAFNKLYLVQTNGNKLLMRVSLPVDPGDKTRGEVATLRWLRHRTSTPVPRVFAFDDSNNNEIGFEWILMELMPGMSAYKRWRGLSMAQKTRLVEKVAEYQADVISQCRGSRTIGTLRFDAIKNREEHQEQQEQEDHATPSRYVSLVFFWGDNFDYDVPRGPFRSSHDWLSSFLRIVILDYKKGIQEAEDEDDREYAQSGVDVSEKLLVLLPKIFPVLQHPPEHTVIWHDDLSLQNILVDDDGEITAVLDWECVSTMPSWVATQVPKFLIGAAREEEPERDRYGDASPGENGSGSNGSDADDEELDNEGKTELYWIHLMEFEQTQLRKVYAARMQQSHPDWATRVEDSLLKTDFLEAIHRCRGGFHLKRISQWVDAVMEGNFSRLAETLQQR</sequence>
<dbReference type="Pfam" id="PF01636">
    <property type="entry name" value="APH"/>
    <property type="match status" value="1"/>
</dbReference>
<keyword evidence="3" id="KW-0808">Transferase</keyword>
<dbReference type="InterPro" id="IPR051678">
    <property type="entry name" value="AGP_Transferase"/>
</dbReference>
<dbReference type="AlphaFoldDB" id="A0AAD9M4V0"/>
<proteinExistence type="predicted"/>
<dbReference type="Proteomes" id="UP001232148">
    <property type="component" value="Unassembled WGS sequence"/>
</dbReference>
<reference evidence="3" key="1">
    <citation type="submission" date="2021-06" db="EMBL/GenBank/DDBJ databases">
        <title>Comparative genomics, transcriptomics and evolutionary studies reveal genomic signatures of adaptation to plant cell wall in hemibiotrophic fungi.</title>
        <authorList>
            <consortium name="DOE Joint Genome Institute"/>
            <person name="Baroncelli R."/>
            <person name="Diaz J.F."/>
            <person name="Benocci T."/>
            <person name="Peng M."/>
            <person name="Battaglia E."/>
            <person name="Haridas S."/>
            <person name="Andreopoulos W."/>
            <person name="Labutti K."/>
            <person name="Pangilinan J."/>
            <person name="Floch G.L."/>
            <person name="Makela M.R."/>
            <person name="Henrissat B."/>
            <person name="Grigoriev I.V."/>
            <person name="Crouch J.A."/>
            <person name="De Vries R.P."/>
            <person name="Sukno S.A."/>
            <person name="Thon M.R."/>
        </authorList>
    </citation>
    <scope>NUCLEOTIDE SEQUENCE</scope>
    <source>
        <strain evidence="3">MAFF235873</strain>
    </source>
</reference>
<evidence type="ECO:0000313" key="3">
    <source>
        <dbReference type="EMBL" id="KAK2028995.1"/>
    </source>
</evidence>
<protein>
    <submittedName>
        <fullName evidence="3">Kinase-like protein</fullName>
    </submittedName>
</protein>
<dbReference type="InterPro" id="IPR011009">
    <property type="entry name" value="Kinase-like_dom_sf"/>
</dbReference>
<dbReference type="PANTHER" id="PTHR21310:SF13">
    <property type="entry name" value="AMINOGLYCOSIDE PHOSPHOTRANSFERASE DOMAIN-CONTAINING PROTEIN"/>
    <property type="match status" value="1"/>
</dbReference>
<organism evidence="3 4">
    <name type="scientific">Colletotrichum zoysiae</name>
    <dbReference type="NCBI Taxonomy" id="1216348"/>
    <lineage>
        <taxon>Eukaryota</taxon>
        <taxon>Fungi</taxon>
        <taxon>Dikarya</taxon>
        <taxon>Ascomycota</taxon>
        <taxon>Pezizomycotina</taxon>
        <taxon>Sordariomycetes</taxon>
        <taxon>Hypocreomycetidae</taxon>
        <taxon>Glomerellales</taxon>
        <taxon>Glomerellaceae</taxon>
        <taxon>Colletotrichum</taxon>
        <taxon>Colletotrichum graminicola species complex</taxon>
    </lineage>
</organism>
<keyword evidence="4" id="KW-1185">Reference proteome</keyword>
<gene>
    <name evidence="3" type="ORF">LX32DRAFT_652702</name>
</gene>
<evidence type="ECO:0000259" key="2">
    <source>
        <dbReference type="Pfam" id="PF01636"/>
    </source>
</evidence>
<evidence type="ECO:0000256" key="1">
    <source>
        <dbReference type="SAM" id="MobiDB-lite"/>
    </source>
</evidence>
<comment type="caution">
    <text evidence="3">The sequence shown here is derived from an EMBL/GenBank/DDBJ whole genome shotgun (WGS) entry which is preliminary data.</text>
</comment>
<dbReference type="InterPro" id="IPR002575">
    <property type="entry name" value="Aminoglycoside_PTrfase"/>
</dbReference>
<dbReference type="GO" id="GO:0016301">
    <property type="term" value="F:kinase activity"/>
    <property type="evidence" value="ECO:0007669"/>
    <property type="project" value="UniProtKB-KW"/>
</dbReference>
<evidence type="ECO:0000313" key="4">
    <source>
        <dbReference type="Proteomes" id="UP001232148"/>
    </source>
</evidence>
<keyword evidence="3" id="KW-0418">Kinase</keyword>
<dbReference type="SUPFAM" id="SSF56112">
    <property type="entry name" value="Protein kinase-like (PK-like)"/>
    <property type="match status" value="1"/>
</dbReference>
<dbReference type="EMBL" id="MU842870">
    <property type="protein sequence ID" value="KAK2028995.1"/>
    <property type="molecule type" value="Genomic_DNA"/>
</dbReference>
<accession>A0AAD9M4V0</accession>